<dbReference type="SMART" id="SM00724">
    <property type="entry name" value="TLC"/>
    <property type="match status" value="1"/>
</dbReference>
<protein>
    <recommendedName>
        <fullName evidence="7">TLC domain-containing protein</fullName>
    </recommendedName>
</protein>
<organism evidence="8">
    <name type="scientific">Polytomella parva</name>
    <dbReference type="NCBI Taxonomy" id="51329"/>
    <lineage>
        <taxon>Eukaryota</taxon>
        <taxon>Viridiplantae</taxon>
        <taxon>Chlorophyta</taxon>
        <taxon>core chlorophytes</taxon>
        <taxon>Chlorophyceae</taxon>
        <taxon>CS clade</taxon>
        <taxon>Chlamydomonadales</taxon>
        <taxon>Chlamydomonadaceae</taxon>
        <taxon>Polytomella</taxon>
    </lineage>
</organism>
<feature type="transmembrane region" description="Helical" evidence="6">
    <location>
        <begin position="116"/>
        <end position="133"/>
    </location>
</feature>
<dbReference type="Pfam" id="PF03798">
    <property type="entry name" value="TRAM_LAG1_CLN8"/>
    <property type="match status" value="1"/>
</dbReference>
<dbReference type="PANTHER" id="PTHR13439:SF0">
    <property type="entry name" value="TOPOISOMERASE I DAMAGE AFFECTED PROTEIN 4"/>
    <property type="match status" value="1"/>
</dbReference>
<evidence type="ECO:0000259" key="7">
    <source>
        <dbReference type="PROSITE" id="PS50922"/>
    </source>
</evidence>
<dbReference type="GO" id="GO:0016020">
    <property type="term" value="C:membrane"/>
    <property type="evidence" value="ECO:0007669"/>
    <property type="project" value="UniProtKB-SubCell"/>
</dbReference>
<dbReference type="PROSITE" id="PS50922">
    <property type="entry name" value="TLC"/>
    <property type="match status" value="1"/>
</dbReference>
<proteinExistence type="predicted"/>
<keyword evidence="3 6" id="KW-1133">Transmembrane helix</keyword>
<dbReference type="InterPro" id="IPR050846">
    <property type="entry name" value="TLCD"/>
</dbReference>
<feature type="transmembrane region" description="Helical" evidence="6">
    <location>
        <begin position="173"/>
        <end position="194"/>
    </location>
</feature>
<gene>
    <name evidence="8" type="ORF">PPAR00522_LOCUS9056</name>
</gene>
<evidence type="ECO:0000256" key="6">
    <source>
        <dbReference type="SAM" id="Phobius"/>
    </source>
</evidence>
<evidence type="ECO:0000256" key="3">
    <source>
        <dbReference type="ARBA" id="ARBA00022989"/>
    </source>
</evidence>
<dbReference type="EMBL" id="HBFM01014484">
    <property type="protein sequence ID" value="CAD8772650.1"/>
    <property type="molecule type" value="Transcribed_RNA"/>
</dbReference>
<evidence type="ECO:0000256" key="4">
    <source>
        <dbReference type="ARBA" id="ARBA00023136"/>
    </source>
</evidence>
<dbReference type="GO" id="GO:0055088">
    <property type="term" value="P:lipid homeostasis"/>
    <property type="evidence" value="ECO:0007669"/>
    <property type="project" value="TreeGrafter"/>
</dbReference>
<keyword evidence="2 5" id="KW-0812">Transmembrane</keyword>
<feature type="domain" description="TLC" evidence="7">
    <location>
        <begin position="47"/>
        <end position="249"/>
    </location>
</feature>
<evidence type="ECO:0000256" key="2">
    <source>
        <dbReference type="ARBA" id="ARBA00022692"/>
    </source>
</evidence>
<evidence type="ECO:0000256" key="1">
    <source>
        <dbReference type="ARBA" id="ARBA00004141"/>
    </source>
</evidence>
<dbReference type="GO" id="GO:0005783">
    <property type="term" value="C:endoplasmic reticulum"/>
    <property type="evidence" value="ECO:0007669"/>
    <property type="project" value="TreeGrafter"/>
</dbReference>
<feature type="transmembrane region" description="Helical" evidence="6">
    <location>
        <begin position="6"/>
        <end position="27"/>
    </location>
</feature>
<dbReference type="PANTHER" id="PTHR13439">
    <property type="entry name" value="CT120 PROTEIN"/>
    <property type="match status" value="1"/>
</dbReference>
<feature type="transmembrane region" description="Helical" evidence="6">
    <location>
        <begin position="89"/>
        <end position="109"/>
    </location>
</feature>
<dbReference type="InterPro" id="IPR006634">
    <property type="entry name" value="TLC-dom"/>
</dbReference>
<dbReference type="AlphaFoldDB" id="A0A7S0V0P5"/>
<comment type="subcellular location">
    <subcellularLocation>
        <location evidence="1">Membrane</location>
        <topology evidence="1">Multi-pass membrane protein</topology>
    </subcellularLocation>
</comment>
<sequence length="263" mass="30343">MEATTMLTYSFGLAIFFYILELLFVYLNKIALKAYFKGKEDNKKINNIAYLASARIVGSLHNLVQIPIGIYILLNKDFRNDRVHHTSDLSYFMTIVSSGYFLYDMFICIKRFHLEGPAYTIHAVMCFTSYIYGGCTGLIHYHGAAFLMWETSTPFVHLRWIMYKLKLDHTKVYAINGACMVISFFLARIVWGYYSCYILVSDIVLEQLKPVKSFPIVATVIYCFATVVMSALNTVWFYKMAKKATDVLFKGKKFTEIGNDKDE</sequence>
<evidence type="ECO:0000313" key="8">
    <source>
        <dbReference type="EMBL" id="CAD8772650.1"/>
    </source>
</evidence>
<accession>A0A7S0V0P5</accession>
<evidence type="ECO:0000256" key="5">
    <source>
        <dbReference type="PROSITE-ProRule" id="PRU00205"/>
    </source>
</evidence>
<name>A0A7S0V0P5_9CHLO</name>
<feature type="transmembrane region" description="Helical" evidence="6">
    <location>
        <begin position="214"/>
        <end position="238"/>
    </location>
</feature>
<keyword evidence="4 5" id="KW-0472">Membrane</keyword>
<reference evidence="8" key="1">
    <citation type="submission" date="2021-01" db="EMBL/GenBank/DDBJ databases">
        <authorList>
            <person name="Corre E."/>
            <person name="Pelletier E."/>
            <person name="Niang G."/>
            <person name="Scheremetjew M."/>
            <person name="Finn R."/>
            <person name="Kale V."/>
            <person name="Holt S."/>
            <person name="Cochrane G."/>
            <person name="Meng A."/>
            <person name="Brown T."/>
            <person name="Cohen L."/>
        </authorList>
    </citation>
    <scope>NUCLEOTIDE SEQUENCE</scope>
    <source>
        <strain evidence="8">SAG 63-3</strain>
    </source>
</reference>